<organism evidence="1 2">
    <name type="scientific">Gigaspora margarita</name>
    <dbReference type="NCBI Taxonomy" id="4874"/>
    <lineage>
        <taxon>Eukaryota</taxon>
        <taxon>Fungi</taxon>
        <taxon>Fungi incertae sedis</taxon>
        <taxon>Mucoromycota</taxon>
        <taxon>Glomeromycotina</taxon>
        <taxon>Glomeromycetes</taxon>
        <taxon>Diversisporales</taxon>
        <taxon>Gigasporaceae</taxon>
        <taxon>Gigaspora</taxon>
    </lineage>
</organism>
<feature type="non-terminal residue" evidence="1">
    <location>
        <position position="1"/>
    </location>
</feature>
<comment type="caution">
    <text evidence="1">The sequence shown here is derived from an EMBL/GenBank/DDBJ whole genome shotgun (WGS) entry which is preliminary data.</text>
</comment>
<evidence type="ECO:0000313" key="2">
    <source>
        <dbReference type="Proteomes" id="UP000789901"/>
    </source>
</evidence>
<proteinExistence type="predicted"/>
<dbReference type="EMBL" id="CAJVQB010167689">
    <property type="protein sequence ID" value="CAG8857145.1"/>
    <property type="molecule type" value="Genomic_DNA"/>
</dbReference>
<sequence length="63" mass="7216">TSADAVNGFKWRINLLQKKRKHTLTPELYSVIFLDQKKKRDASNTFEKQHAGVNASCKTLIIN</sequence>
<gene>
    <name evidence="1" type="ORF">GMARGA_LOCUS45966</name>
</gene>
<reference evidence="1 2" key="1">
    <citation type="submission" date="2021-06" db="EMBL/GenBank/DDBJ databases">
        <authorList>
            <person name="Kallberg Y."/>
            <person name="Tangrot J."/>
            <person name="Rosling A."/>
        </authorList>
    </citation>
    <scope>NUCLEOTIDE SEQUENCE [LARGE SCALE GENOMIC DNA]</scope>
    <source>
        <strain evidence="1 2">120-4 pot B 10/14</strain>
    </source>
</reference>
<protein>
    <submittedName>
        <fullName evidence="1">23622_t:CDS:1</fullName>
    </submittedName>
</protein>
<evidence type="ECO:0000313" key="1">
    <source>
        <dbReference type="EMBL" id="CAG8857145.1"/>
    </source>
</evidence>
<keyword evidence="2" id="KW-1185">Reference proteome</keyword>
<accession>A0ABN7XRR2</accession>
<feature type="non-terminal residue" evidence="1">
    <location>
        <position position="63"/>
    </location>
</feature>
<name>A0ABN7XRR2_GIGMA</name>
<dbReference type="Proteomes" id="UP000789901">
    <property type="component" value="Unassembled WGS sequence"/>
</dbReference>